<sequence length="123" mass="13785">MLKLTSIAMTGLLALVAVAPAQAANLADNDAVVGSTIAADIGIEIPVSADALQGKAENRRHFRSRSFGHHRGLHHRKSHLKHKKVFRNHKGFSRHHDGGFRHHKKFSKFGHSKYSGHRSFRRR</sequence>
<evidence type="ECO:0000256" key="2">
    <source>
        <dbReference type="SAM" id="SignalP"/>
    </source>
</evidence>
<evidence type="ECO:0000256" key="1">
    <source>
        <dbReference type="SAM" id="MobiDB-lite"/>
    </source>
</evidence>
<organism evidence="3 4">
    <name type="scientific">Parasphingorhabdus cellanae</name>
    <dbReference type="NCBI Taxonomy" id="2806553"/>
    <lineage>
        <taxon>Bacteria</taxon>
        <taxon>Pseudomonadati</taxon>
        <taxon>Pseudomonadota</taxon>
        <taxon>Alphaproteobacteria</taxon>
        <taxon>Sphingomonadales</taxon>
        <taxon>Sphingomonadaceae</taxon>
        <taxon>Parasphingorhabdus</taxon>
    </lineage>
</organism>
<proteinExistence type="predicted"/>
<dbReference type="RefSeq" id="WP_207990228.1">
    <property type="nucleotide sequence ID" value="NZ_CP071794.1"/>
</dbReference>
<dbReference type="EMBL" id="CP071794">
    <property type="protein sequence ID" value="QTD57611.1"/>
    <property type="molecule type" value="Genomic_DNA"/>
</dbReference>
<feature type="signal peptide" evidence="2">
    <location>
        <begin position="1"/>
        <end position="23"/>
    </location>
</feature>
<feature type="compositionally biased region" description="Basic residues" evidence="1">
    <location>
        <begin position="101"/>
        <end position="123"/>
    </location>
</feature>
<dbReference type="Proteomes" id="UP000663923">
    <property type="component" value="Chromosome"/>
</dbReference>
<feature type="chain" id="PRO_5047388241" evidence="2">
    <location>
        <begin position="24"/>
        <end position="123"/>
    </location>
</feature>
<gene>
    <name evidence="3" type="ORF">J4G78_08900</name>
</gene>
<evidence type="ECO:0000313" key="3">
    <source>
        <dbReference type="EMBL" id="QTD57611.1"/>
    </source>
</evidence>
<protein>
    <submittedName>
        <fullName evidence="3">Uncharacterized protein</fullName>
    </submittedName>
</protein>
<feature type="region of interest" description="Disordered" evidence="1">
    <location>
        <begin position="92"/>
        <end position="123"/>
    </location>
</feature>
<name>A0ABX7T8X6_9SPHN</name>
<keyword evidence="4" id="KW-1185">Reference proteome</keyword>
<keyword evidence="2" id="KW-0732">Signal</keyword>
<accession>A0ABX7T8X6</accession>
<evidence type="ECO:0000313" key="4">
    <source>
        <dbReference type="Proteomes" id="UP000663923"/>
    </source>
</evidence>
<reference evidence="3 4" key="1">
    <citation type="submission" date="2021-03" db="EMBL/GenBank/DDBJ databases">
        <title>Complete genome of Parasphingorhabdus_sp.JHSY0214.</title>
        <authorList>
            <person name="Yoo J.H."/>
            <person name="Bae J.W."/>
        </authorList>
    </citation>
    <scope>NUCLEOTIDE SEQUENCE [LARGE SCALE GENOMIC DNA]</scope>
    <source>
        <strain evidence="3 4">JHSY0214</strain>
    </source>
</reference>